<comment type="catalytic activity">
    <reaction evidence="1">
        <text>ATP + protein L-histidine = ADP + protein N-phospho-L-histidine.</text>
        <dbReference type="EC" id="2.7.13.3"/>
    </reaction>
</comment>
<dbReference type="Gene3D" id="1.25.40.10">
    <property type="entry name" value="Tetratricopeptide repeat domain"/>
    <property type="match status" value="2"/>
</dbReference>
<gene>
    <name evidence="11" type="ORF">HYN43_003015</name>
</gene>
<accession>A0A494VHS5</accession>
<feature type="repeat" description="TPR" evidence="8">
    <location>
        <begin position="468"/>
        <end position="501"/>
    </location>
</feature>
<dbReference type="OrthoDB" id="1523170at2"/>
<protein>
    <recommendedName>
        <fullName evidence="2">histidine kinase</fullName>
        <ecNumber evidence="2">2.7.13.3</ecNumber>
    </recommendedName>
</protein>
<keyword evidence="9" id="KW-1133">Transmembrane helix</keyword>
<evidence type="ECO:0000256" key="2">
    <source>
        <dbReference type="ARBA" id="ARBA00012438"/>
    </source>
</evidence>
<evidence type="ECO:0000256" key="4">
    <source>
        <dbReference type="ARBA" id="ARBA00022679"/>
    </source>
</evidence>
<dbReference type="Pfam" id="PF07568">
    <property type="entry name" value="HisKA_2"/>
    <property type="match status" value="1"/>
</dbReference>
<dbReference type="InterPro" id="IPR011990">
    <property type="entry name" value="TPR-like_helical_dom_sf"/>
</dbReference>
<dbReference type="PROSITE" id="PS50005">
    <property type="entry name" value="TPR"/>
    <property type="match status" value="1"/>
</dbReference>
<keyword evidence="5" id="KW-0547">Nucleotide-binding</keyword>
<keyword evidence="3" id="KW-0597">Phosphoprotein</keyword>
<organism evidence="11 12">
    <name type="scientific">Mucilaginibacter celer</name>
    <dbReference type="NCBI Taxonomy" id="2305508"/>
    <lineage>
        <taxon>Bacteria</taxon>
        <taxon>Pseudomonadati</taxon>
        <taxon>Bacteroidota</taxon>
        <taxon>Sphingobacteriia</taxon>
        <taxon>Sphingobacteriales</taxon>
        <taxon>Sphingobacteriaceae</taxon>
        <taxon>Mucilaginibacter</taxon>
    </lineage>
</organism>
<dbReference type="PANTHER" id="PTHR41523:SF8">
    <property type="entry name" value="ETHYLENE RESPONSE SENSOR PROTEIN"/>
    <property type="match status" value="1"/>
</dbReference>
<keyword evidence="7" id="KW-0067">ATP-binding</keyword>
<dbReference type="Pfam" id="PF13181">
    <property type="entry name" value="TPR_8"/>
    <property type="match status" value="2"/>
</dbReference>
<keyword evidence="4" id="KW-0808">Transferase</keyword>
<dbReference type="KEGG" id="muh:HYN43_003015"/>
<proteinExistence type="predicted"/>
<dbReference type="EC" id="2.7.13.3" evidence="2"/>
<dbReference type="InterPro" id="IPR036890">
    <property type="entry name" value="HATPase_C_sf"/>
</dbReference>
<dbReference type="AlphaFoldDB" id="A0A494VHS5"/>
<keyword evidence="6" id="KW-0418">Kinase</keyword>
<evidence type="ECO:0000259" key="10">
    <source>
        <dbReference type="Pfam" id="PF07568"/>
    </source>
</evidence>
<evidence type="ECO:0000256" key="3">
    <source>
        <dbReference type="ARBA" id="ARBA00022553"/>
    </source>
</evidence>
<evidence type="ECO:0000256" key="9">
    <source>
        <dbReference type="SAM" id="Phobius"/>
    </source>
</evidence>
<evidence type="ECO:0000313" key="12">
    <source>
        <dbReference type="Proteomes" id="UP000270046"/>
    </source>
</evidence>
<keyword evidence="12" id="KW-1185">Reference proteome</keyword>
<evidence type="ECO:0000256" key="5">
    <source>
        <dbReference type="ARBA" id="ARBA00022741"/>
    </source>
</evidence>
<dbReference type="Gene3D" id="3.30.565.10">
    <property type="entry name" value="Histidine kinase-like ATPase, C-terminal domain"/>
    <property type="match status" value="1"/>
</dbReference>
<dbReference type="Proteomes" id="UP000270046">
    <property type="component" value="Chromosome"/>
</dbReference>
<keyword evidence="9" id="KW-0472">Membrane</keyword>
<dbReference type="GO" id="GO:0004673">
    <property type="term" value="F:protein histidine kinase activity"/>
    <property type="evidence" value="ECO:0007669"/>
    <property type="project" value="UniProtKB-EC"/>
</dbReference>
<dbReference type="SMART" id="SM00028">
    <property type="entry name" value="TPR"/>
    <property type="match status" value="3"/>
</dbReference>
<name>A0A494VHS5_9SPHI</name>
<feature type="domain" description="Signal transduction histidine kinase subgroup 2 dimerisation and phosphoacceptor" evidence="10">
    <location>
        <begin position="681"/>
        <end position="754"/>
    </location>
</feature>
<evidence type="ECO:0000256" key="7">
    <source>
        <dbReference type="ARBA" id="ARBA00022840"/>
    </source>
</evidence>
<dbReference type="SUPFAM" id="SSF48452">
    <property type="entry name" value="TPR-like"/>
    <property type="match status" value="2"/>
</dbReference>
<feature type="transmembrane region" description="Helical" evidence="9">
    <location>
        <begin position="621"/>
        <end position="641"/>
    </location>
</feature>
<keyword evidence="9" id="KW-0812">Transmembrane</keyword>
<evidence type="ECO:0000256" key="6">
    <source>
        <dbReference type="ARBA" id="ARBA00022777"/>
    </source>
</evidence>
<keyword evidence="8" id="KW-0802">TPR repeat</keyword>
<dbReference type="PANTHER" id="PTHR41523">
    <property type="entry name" value="TWO-COMPONENT SYSTEM SENSOR PROTEIN"/>
    <property type="match status" value="1"/>
</dbReference>
<sequence length="879" mass="99102">MYNCCLPGRPPTRFGPSLGHISDIFFSCQELRIRSGQRSDDEGLKRPVKRFIPDRTGKWSDGKYRILLPERNRPLLKTAMLKIVFTSAFIFSAWSVAAQVPDSSPNNKALMLLSSAFITVSREAAIDLDSSLVLTAKYHHLSRAVLISEGIDDAYAIKCCRWIDDRNTSVPENEIKQLHGSRKVRLQMLLGAYYAFQPGFRKSDTKRGIYWLRLAEKGNNVVNNHNWGMHINCLLGKCYLKSGAIGRAKECFRKVTASPYFTDQRIVAKAWNYEGMYTPFLPSTSGMRIIFLTRACKLFFRVRDEGNRANALANIAYLNFARQNFRDAEMAAMESLRVQRYAGIPYSHYTTDLLSLIAQMKGNYVGHLRWALESIRSANFSGDHMELALFYARVGDAYATSSDKRGNAVVWYKKALSEFLKNKDGRHAYKLLIRFYNEDLSSSESNPLIGLINRLLIASPPENTIDQQDAYIALGEAYRRMKDYKKAEKYFLEARGLSAANQRIRGKMNDGNLNFLLGQFYFQAGNLPKSRRYLTALVRDSAASREAAGNLAEAYWLLHQIDAGLGKYVSSMHYLQLHNQLADSIHHITDQPGYAAIFKLPMSRPVVPVNSASAASGSARINVTVLVLIALTLIGFGWVLISRFKVSIRKLLDNQYQKRLLAEATRKQIGLLASREKLLKEVQFRVQDNLKIIISLLSRQSDFITDQDALEAIGQSQSRMMAMSLVYGLVEPENEHTGVNLAAYVSTLVAFLQENHQKAKYIRFVLNLDPVHVDLSKAVPLALMVHEILTNSIRHAFLFQEYPEINIELQLLPGEPVRLFIQDNGSGLPDDLDPVTSRSFGFSLIVGLASQIDALPVFRSHMGLAVEISFALQEEKNLG</sequence>
<evidence type="ECO:0000313" key="11">
    <source>
        <dbReference type="EMBL" id="AYL94327.1"/>
    </source>
</evidence>
<dbReference type="InterPro" id="IPR019734">
    <property type="entry name" value="TPR_rpt"/>
</dbReference>
<evidence type="ECO:0000256" key="8">
    <source>
        <dbReference type="PROSITE-ProRule" id="PRU00339"/>
    </source>
</evidence>
<dbReference type="InterPro" id="IPR011495">
    <property type="entry name" value="Sig_transdc_His_kin_sub2_dim/P"/>
</dbReference>
<dbReference type="SUPFAM" id="SSF55874">
    <property type="entry name" value="ATPase domain of HSP90 chaperone/DNA topoisomerase II/histidine kinase"/>
    <property type="match status" value="1"/>
</dbReference>
<dbReference type="EMBL" id="CP032869">
    <property type="protein sequence ID" value="AYL94327.1"/>
    <property type="molecule type" value="Genomic_DNA"/>
</dbReference>
<dbReference type="GO" id="GO:0005524">
    <property type="term" value="F:ATP binding"/>
    <property type="evidence" value="ECO:0007669"/>
    <property type="project" value="UniProtKB-KW"/>
</dbReference>
<evidence type="ECO:0000256" key="1">
    <source>
        <dbReference type="ARBA" id="ARBA00000085"/>
    </source>
</evidence>
<reference evidence="11 12" key="1">
    <citation type="submission" date="2018-10" db="EMBL/GenBank/DDBJ databases">
        <title>Genome sequencing of Mucilaginibacter sp. HYN0043.</title>
        <authorList>
            <person name="Kim M."/>
            <person name="Yi H."/>
        </authorList>
    </citation>
    <scope>NUCLEOTIDE SEQUENCE [LARGE SCALE GENOMIC DNA]</scope>
    <source>
        <strain evidence="11 12">HYN0043</strain>
    </source>
</reference>